<dbReference type="NCBIfam" id="TIGR00250">
    <property type="entry name" value="RNAse_H_YqgF"/>
    <property type="match status" value="1"/>
</dbReference>
<reference evidence="8 9" key="1">
    <citation type="submission" date="2018-09" db="EMBL/GenBank/DDBJ databases">
        <title>Metagenome Assembled Genomes from an Advanced Water Purification Facility.</title>
        <authorList>
            <person name="Stamps B.W."/>
            <person name="Spear J.R."/>
        </authorList>
    </citation>
    <scope>NUCLEOTIDE SEQUENCE [LARGE SCALE GENOMIC DNA]</scope>
    <source>
        <strain evidence="8">Bin_27_1</strain>
    </source>
</reference>
<dbReference type="GO" id="GO:0004518">
    <property type="term" value="F:nuclease activity"/>
    <property type="evidence" value="ECO:0007669"/>
    <property type="project" value="UniProtKB-KW"/>
</dbReference>
<dbReference type="Proteomes" id="UP000321192">
    <property type="component" value="Unassembled WGS sequence"/>
</dbReference>
<dbReference type="CDD" id="cd16964">
    <property type="entry name" value="YqgF"/>
    <property type="match status" value="1"/>
</dbReference>
<dbReference type="EMBL" id="SSFD01000034">
    <property type="protein sequence ID" value="TXH91501.1"/>
    <property type="molecule type" value="Genomic_DNA"/>
</dbReference>
<evidence type="ECO:0000256" key="2">
    <source>
        <dbReference type="ARBA" id="ARBA00022517"/>
    </source>
</evidence>
<evidence type="ECO:0000256" key="3">
    <source>
        <dbReference type="ARBA" id="ARBA00022722"/>
    </source>
</evidence>
<sequence length="172" mass="18587">MSPDMPEAATAAPSPADTRFPRPAPDTLPARGTVLGFDFGLARIGVASGELETGLASALTTVHAEANDARFAAIARLIAEWRPVALVVGIPTHLDGREHELTARCRRFANQLHGRHALPVFTADERLSSVAAEAELAEAGRKDWRERKAALDAAAARILLQTFLDTRRHERP</sequence>
<dbReference type="OrthoDB" id="9796140at2"/>
<keyword evidence="3 5" id="KW-0540">Nuclease</keyword>
<dbReference type="InterPro" id="IPR037027">
    <property type="entry name" value="YqgF/RNaseH-like_dom_sf"/>
</dbReference>
<keyword evidence="2 5" id="KW-0690">Ribosome biogenesis</keyword>
<dbReference type="PANTHER" id="PTHR33317:SF4">
    <property type="entry name" value="POLYNUCLEOTIDYL TRANSFERASE, RIBONUCLEASE H-LIKE SUPERFAMILY PROTEIN"/>
    <property type="match status" value="1"/>
</dbReference>
<dbReference type="SMART" id="SM00732">
    <property type="entry name" value="YqgFc"/>
    <property type="match status" value="1"/>
</dbReference>
<comment type="subcellular location">
    <subcellularLocation>
        <location evidence="5">Cytoplasm</location>
    </subcellularLocation>
</comment>
<keyword evidence="4 5" id="KW-0378">Hydrolase</keyword>
<dbReference type="InterPro" id="IPR005227">
    <property type="entry name" value="YqgF"/>
</dbReference>
<feature type="region of interest" description="Disordered" evidence="6">
    <location>
        <begin position="1"/>
        <end position="27"/>
    </location>
</feature>
<dbReference type="InterPro" id="IPR012337">
    <property type="entry name" value="RNaseH-like_sf"/>
</dbReference>
<protein>
    <recommendedName>
        <fullName evidence="5">Putative pre-16S rRNA nuclease</fullName>
        <ecNumber evidence="5">3.1.-.-</ecNumber>
    </recommendedName>
</protein>
<name>A0A5C7T9E5_THASP</name>
<dbReference type="Gene3D" id="3.30.420.140">
    <property type="entry name" value="YqgF/RNase H-like domain"/>
    <property type="match status" value="1"/>
</dbReference>
<dbReference type="Pfam" id="PF03652">
    <property type="entry name" value="RuvX"/>
    <property type="match status" value="1"/>
</dbReference>
<dbReference type="InterPro" id="IPR006641">
    <property type="entry name" value="YqgF/RNaseH-like_dom"/>
</dbReference>
<dbReference type="EC" id="3.1.-.-" evidence="5"/>
<evidence type="ECO:0000256" key="6">
    <source>
        <dbReference type="SAM" id="MobiDB-lite"/>
    </source>
</evidence>
<dbReference type="SUPFAM" id="SSF53098">
    <property type="entry name" value="Ribonuclease H-like"/>
    <property type="match status" value="1"/>
</dbReference>
<feature type="domain" description="YqgF/RNase H-like" evidence="7">
    <location>
        <begin position="32"/>
        <end position="132"/>
    </location>
</feature>
<accession>A0A5C7T9E5</accession>
<proteinExistence type="inferred from homology"/>
<dbReference type="PANTHER" id="PTHR33317">
    <property type="entry name" value="POLYNUCLEOTIDYL TRANSFERASE, RIBONUCLEASE H-LIKE SUPERFAMILY PROTEIN"/>
    <property type="match status" value="1"/>
</dbReference>
<evidence type="ECO:0000256" key="1">
    <source>
        <dbReference type="ARBA" id="ARBA00022490"/>
    </source>
</evidence>
<evidence type="ECO:0000313" key="8">
    <source>
        <dbReference type="EMBL" id="TXH91501.1"/>
    </source>
</evidence>
<dbReference type="GO" id="GO:0000967">
    <property type="term" value="P:rRNA 5'-end processing"/>
    <property type="evidence" value="ECO:0007669"/>
    <property type="project" value="UniProtKB-UniRule"/>
</dbReference>
<dbReference type="GO" id="GO:0016788">
    <property type="term" value="F:hydrolase activity, acting on ester bonds"/>
    <property type="evidence" value="ECO:0007669"/>
    <property type="project" value="UniProtKB-UniRule"/>
</dbReference>
<dbReference type="AlphaFoldDB" id="A0A5C7T9E5"/>
<evidence type="ECO:0000259" key="7">
    <source>
        <dbReference type="SMART" id="SM00732"/>
    </source>
</evidence>
<evidence type="ECO:0000256" key="4">
    <source>
        <dbReference type="ARBA" id="ARBA00022801"/>
    </source>
</evidence>
<keyword evidence="1 5" id="KW-0963">Cytoplasm</keyword>
<dbReference type="HAMAP" id="MF_00651">
    <property type="entry name" value="Nuclease_YqgF"/>
    <property type="match status" value="1"/>
</dbReference>
<evidence type="ECO:0000313" key="9">
    <source>
        <dbReference type="Proteomes" id="UP000321192"/>
    </source>
</evidence>
<organism evidence="8 9">
    <name type="scientific">Thauera aminoaromatica</name>
    <dbReference type="NCBI Taxonomy" id="164330"/>
    <lineage>
        <taxon>Bacteria</taxon>
        <taxon>Pseudomonadati</taxon>
        <taxon>Pseudomonadota</taxon>
        <taxon>Betaproteobacteria</taxon>
        <taxon>Rhodocyclales</taxon>
        <taxon>Zoogloeaceae</taxon>
        <taxon>Thauera</taxon>
    </lineage>
</organism>
<evidence type="ECO:0000256" key="5">
    <source>
        <dbReference type="HAMAP-Rule" id="MF_00651"/>
    </source>
</evidence>
<comment type="caution">
    <text evidence="8">The sequence shown here is derived from an EMBL/GenBank/DDBJ whole genome shotgun (WGS) entry which is preliminary data.</text>
</comment>
<comment type="function">
    <text evidence="5">Could be a nuclease involved in processing of the 5'-end of pre-16S rRNA.</text>
</comment>
<gene>
    <name evidence="8" type="primary">ruvX</name>
    <name evidence="8" type="ORF">E6Q80_02370</name>
</gene>
<dbReference type="GO" id="GO:0005829">
    <property type="term" value="C:cytosol"/>
    <property type="evidence" value="ECO:0007669"/>
    <property type="project" value="TreeGrafter"/>
</dbReference>
<comment type="similarity">
    <text evidence="5">Belongs to the YqgF HJR family.</text>
</comment>